<evidence type="ECO:0008006" key="6">
    <source>
        <dbReference type="Google" id="ProtNLM"/>
    </source>
</evidence>
<dbReference type="InterPro" id="IPR043147">
    <property type="entry name" value="Penicillin_amidase_A-knob"/>
</dbReference>
<dbReference type="Gene3D" id="1.10.439.10">
    <property type="entry name" value="Penicillin Amidohydrolase, domain 1"/>
    <property type="match status" value="1"/>
</dbReference>
<sequence length="815" mass="91868">MISWDLLNNIMAASFTRAGIGYLTRSRVQTKGSLIIPGLTYESRVYRDQRGVPHIEAETEEDLYQVQGYITAQDRLWQMDMMRRLAGGGLAEIIGSAQLRSDKLFRTLQLRQSAERSLAAYSEKTRMIMDSYCKGVNAYIQQVTGKGKLALEFKLLRYRPAPWHPIDCLMILKLMSYDMSENWRAETYRYQLAKKAGLHLCTQLFPVYPPDGFVTVKSSPQSTGGGKECSRVPLQPSINPLLDLEELLAATTELPDETAGSNAWVLSGRHTKSGYPILANDPHINHSNPSLWYQSHLVIIKDGVTRKNVIGVSIPGVPGITLGHNEHIAWGVTNTKIDTQDLYIEKINPKDKYKYEYDERWLDAEIYREKIKVKGEPETELEVMVTHHGPILCGVLGMDEELEDDSEALALSWPAHLPTTELEAVLAFNDAKDWKEFRTALRQYQTPVLTFMFASKDDIASKVAGLVPIRQNHDGLLPVPGWKKAYEPTGYIPFDELPESVNPQEGMIISANNKLADESYPYFLSYAWAPPYRANRIYEMLSKMSGIRAEEMMKLQVDYMNPQADLLLPILLPRIRLHAKLAPAEQSALDILEHWNRKDEADQAAPLIFYKWVDELGRAIFEPVMGKVLFTRMFDKVNVLDRMIIEADKGVENDWFIRAGGWAEAVVKSYKQAIQECVRLQGNTPGTWTWGTYHRIGPVHPFGAAVKGLKGLLNTKMRPIGGSNISVGAMVPNATGAVYWSASWRTVVDLSDLKRCSYDILAPGQSGNVCSPHYEDQAQNHAAGLQFNQKMDPEEYRQGTLLKMLPQVETAKPSL</sequence>
<dbReference type="PANTHER" id="PTHR34218:SF4">
    <property type="entry name" value="ACYL-HOMOSERINE LACTONE ACYLASE QUIP"/>
    <property type="match status" value="1"/>
</dbReference>
<organism evidence="4 5">
    <name type="scientific">Paenibacillus borealis</name>
    <dbReference type="NCBI Taxonomy" id="160799"/>
    <lineage>
        <taxon>Bacteria</taxon>
        <taxon>Bacillati</taxon>
        <taxon>Bacillota</taxon>
        <taxon>Bacilli</taxon>
        <taxon>Bacillales</taxon>
        <taxon>Paenibacillaceae</taxon>
        <taxon>Paenibacillus</taxon>
    </lineage>
</organism>
<dbReference type="InterPro" id="IPR002692">
    <property type="entry name" value="S45"/>
</dbReference>
<dbReference type="InterPro" id="IPR014395">
    <property type="entry name" value="Pen/GL7ACA/AHL_acylase"/>
</dbReference>
<proteinExistence type="inferred from homology"/>
<dbReference type="EMBL" id="MPTB01000086">
    <property type="protein sequence ID" value="OMD35883.1"/>
    <property type="molecule type" value="Genomic_DNA"/>
</dbReference>
<keyword evidence="2" id="KW-0378">Hydrolase</keyword>
<dbReference type="Gene3D" id="2.30.120.10">
    <property type="match status" value="1"/>
</dbReference>
<evidence type="ECO:0000313" key="5">
    <source>
        <dbReference type="Proteomes" id="UP000187412"/>
    </source>
</evidence>
<protein>
    <recommendedName>
        <fullName evidence="6">Penicillin acylase family protein</fullName>
    </recommendedName>
</protein>
<dbReference type="PANTHER" id="PTHR34218">
    <property type="entry name" value="PEPTIDASE S45 PENICILLIN AMIDASE"/>
    <property type="match status" value="1"/>
</dbReference>
<evidence type="ECO:0000256" key="3">
    <source>
        <dbReference type="ARBA" id="ARBA00023145"/>
    </source>
</evidence>
<dbReference type="Gene3D" id="3.60.20.10">
    <property type="entry name" value="Glutamine Phosphoribosylpyrophosphate, subunit 1, domain 1"/>
    <property type="match status" value="1"/>
</dbReference>
<evidence type="ECO:0000313" key="4">
    <source>
        <dbReference type="EMBL" id="OMD35883.1"/>
    </source>
</evidence>
<name>A0ABX3GSX7_PAEBO</name>
<dbReference type="RefSeq" id="WP_076114515.1">
    <property type="nucleotide sequence ID" value="NZ_MPTB01000086.1"/>
</dbReference>
<reference evidence="4 5" key="1">
    <citation type="submission" date="2016-10" db="EMBL/GenBank/DDBJ databases">
        <title>Paenibacillus species isolates.</title>
        <authorList>
            <person name="Beno S.M."/>
        </authorList>
    </citation>
    <scope>NUCLEOTIDE SEQUENCE [LARGE SCALE GENOMIC DNA]</scope>
    <source>
        <strain evidence="4 5">FSL H7-0744</strain>
    </source>
</reference>
<dbReference type="Pfam" id="PF01804">
    <property type="entry name" value="Penicil_amidase"/>
    <property type="match status" value="1"/>
</dbReference>
<dbReference type="SUPFAM" id="SSF56235">
    <property type="entry name" value="N-terminal nucleophile aminohydrolases (Ntn hydrolases)"/>
    <property type="match status" value="1"/>
</dbReference>
<keyword evidence="3" id="KW-0865">Zymogen</keyword>
<dbReference type="InterPro" id="IPR029055">
    <property type="entry name" value="Ntn_hydrolases_N"/>
</dbReference>
<dbReference type="Proteomes" id="UP000187412">
    <property type="component" value="Unassembled WGS sequence"/>
</dbReference>
<dbReference type="CDD" id="cd03747">
    <property type="entry name" value="Ntn_PGA_like"/>
    <property type="match status" value="1"/>
</dbReference>
<dbReference type="Gene3D" id="1.10.1400.10">
    <property type="match status" value="1"/>
</dbReference>
<evidence type="ECO:0000256" key="1">
    <source>
        <dbReference type="ARBA" id="ARBA00006586"/>
    </source>
</evidence>
<accession>A0ABX3GSX7</accession>
<comment type="similarity">
    <text evidence="1">Belongs to the peptidase S45 family.</text>
</comment>
<comment type="caution">
    <text evidence="4">The sequence shown here is derived from an EMBL/GenBank/DDBJ whole genome shotgun (WGS) entry which is preliminary data.</text>
</comment>
<dbReference type="InterPro" id="IPR043146">
    <property type="entry name" value="Penicillin_amidase_N_B-knob"/>
</dbReference>
<dbReference type="PIRSF" id="PIRSF001227">
    <property type="entry name" value="Pen_acylase"/>
    <property type="match status" value="1"/>
</dbReference>
<gene>
    <name evidence="4" type="ORF">BSK56_32600</name>
</gene>
<evidence type="ECO:0000256" key="2">
    <source>
        <dbReference type="ARBA" id="ARBA00022801"/>
    </source>
</evidence>
<dbReference type="InterPro" id="IPR023343">
    <property type="entry name" value="Penicillin_amidase_dom1"/>
</dbReference>
<keyword evidence="5" id="KW-1185">Reference proteome</keyword>